<dbReference type="VEuPathDB" id="FungiDB:FOIG_09468"/>
<dbReference type="VEuPathDB" id="FungiDB:HZS61_003467"/>
<organism evidence="1 2">
    <name type="scientific">Fusarium oxysporum</name>
    <name type="common">Fusarium vascular wilt</name>
    <dbReference type="NCBI Taxonomy" id="5507"/>
    <lineage>
        <taxon>Eukaryota</taxon>
        <taxon>Fungi</taxon>
        <taxon>Dikarya</taxon>
        <taxon>Ascomycota</taxon>
        <taxon>Pezizomycotina</taxon>
        <taxon>Sordariomycetes</taxon>
        <taxon>Hypocreomycetidae</taxon>
        <taxon>Hypocreales</taxon>
        <taxon>Nectriaceae</taxon>
        <taxon>Fusarium</taxon>
        <taxon>Fusarium oxysporum species complex</taxon>
    </lineage>
</organism>
<evidence type="ECO:0000313" key="2">
    <source>
        <dbReference type="Proteomes" id="UP000285084"/>
    </source>
</evidence>
<reference evidence="1 2" key="1">
    <citation type="journal article" date="2018" name="Sci. Rep.">
        <title>Characterisation of pathogen-specific regions and novel effector candidates in Fusarium oxysporum f. sp. cepae.</title>
        <authorList>
            <person name="Armitage A.D."/>
            <person name="Taylor A."/>
            <person name="Sobczyk M.K."/>
            <person name="Baxter L."/>
            <person name="Greenfield B.P."/>
            <person name="Bates H.J."/>
            <person name="Wilson F."/>
            <person name="Jackson A.C."/>
            <person name="Ott S."/>
            <person name="Harrison R.J."/>
            <person name="Clarkson J.P."/>
        </authorList>
    </citation>
    <scope>NUCLEOTIDE SEQUENCE [LARGE SCALE GENOMIC DNA]</scope>
    <source>
        <strain evidence="1 2">Fo_A13</strain>
    </source>
</reference>
<proteinExistence type="predicted"/>
<evidence type="ECO:0000313" key="1">
    <source>
        <dbReference type="EMBL" id="RKK65388.1"/>
    </source>
</evidence>
<dbReference type="EMBL" id="MRCX01000430">
    <property type="protein sequence ID" value="RKK65388.1"/>
    <property type="molecule type" value="Genomic_DNA"/>
</dbReference>
<dbReference type="Proteomes" id="UP000285084">
    <property type="component" value="Unassembled WGS sequence"/>
</dbReference>
<accession>A0A420MBG6</accession>
<dbReference type="VEuPathDB" id="FungiDB:FOC4_g10013237"/>
<dbReference type="VEuPathDB" id="FungiDB:FOZG_10567"/>
<name>A0A420MBG6_FUSOX</name>
<dbReference type="VEuPathDB" id="FungiDB:FOXG_04862"/>
<dbReference type="AlphaFoldDB" id="A0A420MBG6"/>
<sequence>MSPLLQAPSNNPHATLITLFTNVVDENMTDQDQMADATMQCPSTKRLLKFLPPDHPPTSCHDSDIIKFSYARDYVRTYDHIFDRVANMFEFSRFPQFMGAAMKEKHTIVEKWLFRLKLEPGQKETKEEFDLMMRGGASGKERYIEWKRIPM</sequence>
<dbReference type="VEuPathDB" id="FungiDB:FOMG_06170"/>
<comment type="caution">
    <text evidence="1">The sequence shown here is derived from an EMBL/GenBank/DDBJ whole genome shotgun (WGS) entry which is preliminary data.</text>
</comment>
<protein>
    <submittedName>
        <fullName evidence="1">Uncharacterized protein</fullName>
    </submittedName>
</protein>
<dbReference type="OrthoDB" id="5282002at2759"/>
<dbReference type="VEuPathDB" id="FungiDB:FOC1_g10010684"/>
<gene>
    <name evidence="1" type="ORF">BFJ69_g16332</name>
</gene>